<organism evidence="1 2">
    <name type="scientific">Peribacillus castrilensis</name>
    <dbReference type="NCBI Taxonomy" id="2897690"/>
    <lineage>
        <taxon>Bacteria</taxon>
        <taxon>Bacillati</taxon>
        <taxon>Bacillota</taxon>
        <taxon>Bacilli</taxon>
        <taxon>Bacillales</taxon>
        <taxon>Bacillaceae</taxon>
        <taxon>Peribacillus</taxon>
    </lineage>
</organism>
<gene>
    <name evidence="1" type="ORF">P4706_19080</name>
</gene>
<protein>
    <submittedName>
        <fullName evidence="1">Uncharacterized protein</fullName>
    </submittedName>
</protein>
<dbReference type="PROSITE" id="PS51257">
    <property type="entry name" value="PROKAR_LIPOPROTEIN"/>
    <property type="match status" value="1"/>
</dbReference>
<dbReference type="EMBL" id="JARNBH010000017">
    <property type="protein sequence ID" value="MEC0275158.1"/>
    <property type="molecule type" value="Genomic_DNA"/>
</dbReference>
<keyword evidence="2" id="KW-1185">Reference proteome</keyword>
<reference evidence="1 2" key="1">
    <citation type="submission" date="2023-03" db="EMBL/GenBank/DDBJ databases">
        <title>Bacillus Genome Sequencing.</title>
        <authorList>
            <person name="Dunlap C."/>
        </authorList>
    </citation>
    <scope>NUCLEOTIDE SEQUENCE [LARGE SCALE GENOMIC DNA]</scope>
    <source>
        <strain evidence="1 2">B-41290</strain>
    </source>
</reference>
<name>A0AAW9NG85_9BACI</name>
<comment type="caution">
    <text evidence="1">The sequence shown here is derived from an EMBL/GenBank/DDBJ whole genome shotgun (WGS) entry which is preliminary data.</text>
</comment>
<dbReference type="RefSeq" id="WP_367407436.1">
    <property type="nucleotide sequence ID" value="NZ_JARNBH010000017.1"/>
</dbReference>
<evidence type="ECO:0000313" key="1">
    <source>
        <dbReference type="EMBL" id="MEC0275158.1"/>
    </source>
</evidence>
<dbReference type="AlphaFoldDB" id="A0AAW9NG85"/>
<dbReference type="Proteomes" id="UP001307168">
    <property type="component" value="Unassembled WGS sequence"/>
</dbReference>
<sequence length="50" mass="5542">MISKAHDADVVKTFFGNSIITFTAISCMKKTSAKSADARPWTNSMKIEYV</sequence>
<proteinExistence type="predicted"/>
<evidence type="ECO:0000313" key="2">
    <source>
        <dbReference type="Proteomes" id="UP001307168"/>
    </source>
</evidence>
<accession>A0AAW9NG85</accession>